<keyword evidence="3" id="KW-1185">Reference proteome</keyword>
<dbReference type="PANTHER" id="PTHR43377:SF1">
    <property type="entry name" value="BILIVERDIN REDUCTASE A"/>
    <property type="match status" value="1"/>
</dbReference>
<dbReference type="Pfam" id="PF01408">
    <property type="entry name" value="GFO_IDH_MocA"/>
    <property type="match status" value="1"/>
</dbReference>
<dbReference type="Proteomes" id="UP000011513">
    <property type="component" value="Unassembled WGS sequence"/>
</dbReference>
<dbReference type="InterPro" id="IPR000683">
    <property type="entry name" value="Gfo/Idh/MocA-like_OxRdtase_N"/>
</dbReference>
<evidence type="ECO:0000313" key="3">
    <source>
        <dbReference type="Proteomes" id="UP000011513"/>
    </source>
</evidence>
<organism evidence="2 3">
    <name type="scientific">Halogeometricum pallidum JCM 14848</name>
    <dbReference type="NCBI Taxonomy" id="1227487"/>
    <lineage>
        <taxon>Archaea</taxon>
        <taxon>Methanobacteriati</taxon>
        <taxon>Methanobacteriota</taxon>
        <taxon>Stenosarchaea group</taxon>
        <taxon>Halobacteria</taxon>
        <taxon>Halobacteriales</taxon>
        <taxon>Haloferacaceae</taxon>
        <taxon>Halogeometricum</taxon>
    </lineage>
</organism>
<reference evidence="2 3" key="1">
    <citation type="journal article" date="2014" name="PLoS Genet.">
        <title>Phylogenetically driven sequencing of extremely halophilic archaea reveals strategies for static and dynamic osmo-response.</title>
        <authorList>
            <person name="Becker E.A."/>
            <person name="Seitzer P.M."/>
            <person name="Tritt A."/>
            <person name="Larsen D."/>
            <person name="Krusor M."/>
            <person name="Yao A.I."/>
            <person name="Wu D."/>
            <person name="Madern D."/>
            <person name="Eisen J.A."/>
            <person name="Darling A.E."/>
            <person name="Facciotti M.T."/>
        </authorList>
    </citation>
    <scope>NUCLEOTIDE SEQUENCE [LARGE SCALE GENOMIC DNA]</scope>
    <source>
        <strain evidence="2 3">JCM 14848</strain>
    </source>
</reference>
<dbReference type="eggNOG" id="arCOG01622">
    <property type="taxonomic scope" value="Archaea"/>
</dbReference>
<dbReference type="GO" id="GO:0000166">
    <property type="term" value="F:nucleotide binding"/>
    <property type="evidence" value="ECO:0007669"/>
    <property type="project" value="InterPro"/>
</dbReference>
<dbReference type="EMBL" id="AOIV01000038">
    <property type="protein sequence ID" value="ELZ27971.1"/>
    <property type="molecule type" value="Genomic_DNA"/>
</dbReference>
<gene>
    <name evidence="2" type="ORF">C474_15759</name>
</gene>
<dbReference type="Gene3D" id="3.30.360.10">
    <property type="entry name" value="Dihydrodipicolinate Reductase, domain 2"/>
    <property type="match status" value="2"/>
</dbReference>
<protein>
    <submittedName>
        <fullName evidence="2">Oxidoreductase domain-containing protein</fullName>
    </submittedName>
</protein>
<evidence type="ECO:0000313" key="2">
    <source>
        <dbReference type="EMBL" id="ELZ27971.1"/>
    </source>
</evidence>
<dbReference type="Gene3D" id="3.40.50.720">
    <property type="entry name" value="NAD(P)-binding Rossmann-like Domain"/>
    <property type="match status" value="1"/>
</dbReference>
<dbReference type="PANTHER" id="PTHR43377">
    <property type="entry name" value="BILIVERDIN REDUCTASE A"/>
    <property type="match status" value="1"/>
</dbReference>
<dbReference type="SUPFAM" id="SSF55347">
    <property type="entry name" value="Glyceraldehyde-3-phosphate dehydrogenase-like, C-terminal domain"/>
    <property type="match status" value="1"/>
</dbReference>
<evidence type="ECO:0000259" key="1">
    <source>
        <dbReference type="Pfam" id="PF01408"/>
    </source>
</evidence>
<dbReference type="OrthoDB" id="25239at2157"/>
<feature type="domain" description="Gfo/Idh/MocA-like oxidoreductase N-terminal" evidence="1">
    <location>
        <begin position="6"/>
        <end position="113"/>
    </location>
</feature>
<sequence length="351" mass="39724">MVAQVMHIPYLAELPETELHAFADPAEDRARALADRYNVPNVYAGHEALLEDASDELDAVIVLTPFQTHADVAVDALEADIHTLVEKPIAATIEDADRMVEAERASDAVGMVAYMKRYDPAYERAQAEIDRLAEIDLVTAYDVDPDHFRIVEEVYDLVEGNPPAELIAESVEKRRSDIERAIRTDDDRLVDAYDFQLEHVCHDVNVLRGLFGPVERIDHVDVFADGRYATAHLLYEGGVRCVLETGDSDRKWFEEFVRVDGPDGCVRLDFSNPFIKNSPTELGVKEGVEELTETVHTPSYEENFKRELEYFVRCARGEAEVRTTFSEAREDVRLIADIFRAYRGESVRTGE</sequence>
<dbReference type="InterPro" id="IPR051450">
    <property type="entry name" value="Gfo/Idh/MocA_Oxidoreductases"/>
</dbReference>
<comment type="caution">
    <text evidence="2">The sequence shown here is derived from an EMBL/GenBank/DDBJ whole genome shotgun (WGS) entry which is preliminary data.</text>
</comment>
<name>M0CXM3_HALPD</name>
<dbReference type="AlphaFoldDB" id="M0CXM3"/>
<dbReference type="SUPFAM" id="SSF51735">
    <property type="entry name" value="NAD(P)-binding Rossmann-fold domains"/>
    <property type="match status" value="1"/>
</dbReference>
<accession>M0CXM3</accession>
<dbReference type="InParanoid" id="M0CXM3"/>
<dbReference type="InterPro" id="IPR036291">
    <property type="entry name" value="NAD(P)-bd_dom_sf"/>
</dbReference>
<proteinExistence type="predicted"/>